<accession>A0A4Y7QN55</accession>
<dbReference type="OrthoDB" id="432234at2759"/>
<organism evidence="1 2">
    <name type="scientific">Rickenella mellea</name>
    <dbReference type="NCBI Taxonomy" id="50990"/>
    <lineage>
        <taxon>Eukaryota</taxon>
        <taxon>Fungi</taxon>
        <taxon>Dikarya</taxon>
        <taxon>Basidiomycota</taxon>
        <taxon>Agaricomycotina</taxon>
        <taxon>Agaricomycetes</taxon>
        <taxon>Hymenochaetales</taxon>
        <taxon>Rickenellaceae</taxon>
        <taxon>Rickenella</taxon>
    </lineage>
</organism>
<dbReference type="Proteomes" id="UP000294933">
    <property type="component" value="Unassembled WGS sequence"/>
</dbReference>
<evidence type="ECO:0000313" key="2">
    <source>
        <dbReference type="Proteomes" id="UP000294933"/>
    </source>
</evidence>
<reference evidence="1 2" key="1">
    <citation type="submission" date="2018-06" db="EMBL/GenBank/DDBJ databases">
        <title>A transcriptomic atlas of mushroom development highlights an independent origin of complex multicellularity.</title>
        <authorList>
            <consortium name="DOE Joint Genome Institute"/>
            <person name="Krizsan K."/>
            <person name="Almasi E."/>
            <person name="Merenyi Z."/>
            <person name="Sahu N."/>
            <person name="Viragh M."/>
            <person name="Koszo T."/>
            <person name="Mondo S."/>
            <person name="Kiss B."/>
            <person name="Balint B."/>
            <person name="Kues U."/>
            <person name="Barry K."/>
            <person name="Hegedus J.C."/>
            <person name="Henrissat B."/>
            <person name="Johnson J."/>
            <person name="Lipzen A."/>
            <person name="Ohm R."/>
            <person name="Nagy I."/>
            <person name="Pangilinan J."/>
            <person name="Yan J."/>
            <person name="Xiong Y."/>
            <person name="Grigoriev I.V."/>
            <person name="Hibbett D.S."/>
            <person name="Nagy L.G."/>
        </authorList>
    </citation>
    <scope>NUCLEOTIDE SEQUENCE [LARGE SCALE GENOMIC DNA]</scope>
    <source>
        <strain evidence="1 2">SZMC22713</strain>
    </source>
</reference>
<dbReference type="VEuPathDB" id="FungiDB:BD410DRAFT_781411"/>
<sequence length="53" mass="6391">MDTLEVLNFDARKVMAHDRVIEWQAEMETKRKEEEAFLRDMDNEEAMMSYHGL</sequence>
<gene>
    <name evidence="1" type="ORF">BD410DRAFT_781411</name>
</gene>
<dbReference type="AlphaFoldDB" id="A0A4Y7QN55"/>
<proteinExistence type="predicted"/>
<name>A0A4Y7QN55_9AGAM</name>
<evidence type="ECO:0000313" key="1">
    <source>
        <dbReference type="EMBL" id="TDL28855.1"/>
    </source>
</evidence>
<protein>
    <submittedName>
        <fullName evidence="1">Uncharacterized protein</fullName>
    </submittedName>
</protein>
<dbReference type="EMBL" id="ML170157">
    <property type="protein sequence ID" value="TDL28855.1"/>
    <property type="molecule type" value="Genomic_DNA"/>
</dbReference>
<keyword evidence="2" id="KW-1185">Reference proteome</keyword>